<sequence length="45" mass="5212">MKSHEKLEKIFSICHIRQNCKPRRATASAGFCGFPSVSHQLRPWK</sequence>
<accession>A0A0E9W939</accession>
<name>A0A0E9W939_ANGAN</name>
<organism evidence="1">
    <name type="scientific">Anguilla anguilla</name>
    <name type="common">European freshwater eel</name>
    <name type="synonym">Muraena anguilla</name>
    <dbReference type="NCBI Taxonomy" id="7936"/>
    <lineage>
        <taxon>Eukaryota</taxon>
        <taxon>Metazoa</taxon>
        <taxon>Chordata</taxon>
        <taxon>Craniata</taxon>
        <taxon>Vertebrata</taxon>
        <taxon>Euteleostomi</taxon>
        <taxon>Actinopterygii</taxon>
        <taxon>Neopterygii</taxon>
        <taxon>Teleostei</taxon>
        <taxon>Anguilliformes</taxon>
        <taxon>Anguillidae</taxon>
        <taxon>Anguilla</taxon>
    </lineage>
</organism>
<protein>
    <submittedName>
        <fullName evidence="1">Uncharacterized protein</fullName>
    </submittedName>
</protein>
<dbReference type="AlphaFoldDB" id="A0A0E9W939"/>
<dbReference type="EMBL" id="GBXM01022569">
    <property type="protein sequence ID" value="JAH86008.1"/>
    <property type="molecule type" value="Transcribed_RNA"/>
</dbReference>
<reference evidence="1" key="2">
    <citation type="journal article" date="2015" name="Fish Shellfish Immunol.">
        <title>Early steps in the European eel (Anguilla anguilla)-Vibrio vulnificus interaction in the gills: Role of the RtxA13 toxin.</title>
        <authorList>
            <person name="Callol A."/>
            <person name="Pajuelo D."/>
            <person name="Ebbesson L."/>
            <person name="Teles M."/>
            <person name="MacKenzie S."/>
            <person name="Amaro C."/>
        </authorList>
    </citation>
    <scope>NUCLEOTIDE SEQUENCE</scope>
</reference>
<evidence type="ECO:0000313" key="1">
    <source>
        <dbReference type="EMBL" id="JAH86008.1"/>
    </source>
</evidence>
<reference evidence="1" key="1">
    <citation type="submission" date="2014-11" db="EMBL/GenBank/DDBJ databases">
        <authorList>
            <person name="Amaro Gonzalez C."/>
        </authorList>
    </citation>
    <scope>NUCLEOTIDE SEQUENCE</scope>
</reference>
<proteinExistence type="predicted"/>